<dbReference type="STRING" id="903984.BCR21_03850"/>
<dbReference type="RefSeq" id="WP_069645180.1">
    <property type="nucleotide sequence ID" value="NZ_MIJZ01000001.1"/>
</dbReference>
<dbReference type="SUPFAM" id="SSF55874">
    <property type="entry name" value="ATPase domain of HSP90 chaperone/DNA topoisomerase II/histidine kinase"/>
    <property type="match status" value="1"/>
</dbReference>
<feature type="transmembrane region" description="Helical" evidence="9">
    <location>
        <begin position="6"/>
        <end position="25"/>
    </location>
</feature>
<comment type="catalytic activity">
    <reaction evidence="1">
        <text>ATP + protein L-histidine = ADP + protein N-phospho-L-histidine.</text>
        <dbReference type="EC" id="2.7.13.3"/>
    </reaction>
</comment>
<dbReference type="Proteomes" id="UP000094068">
    <property type="component" value="Unassembled WGS sequence"/>
</dbReference>
<feature type="transmembrane region" description="Helical" evidence="9">
    <location>
        <begin position="92"/>
        <end position="109"/>
    </location>
</feature>
<evidence type="ECO:0000313" key="12">
    <source>
        <dbReference type="Proteomes" id="UP000094068"/>
    </source>
</evidence>
<organism evidence="11 12">
    <name type="scientific">Enterococcus ureasiticus</name>
    <dbReference type="NCBI Taxonomy" id="903984"/>
    <lineage>
        <taxon>Bacteria</taxon>
        <taxon>Bacillati</taxon>
        <taxon>Bacillota</taxon>
        <taxon>Bacilli</taxon>
        <taxon>Lactobacillales</taxon>
        <taxon>Enterococcaceae</taxon>
        <taxon>Enterococcus</taxon>
    </lineage>
</organism>
<keyword evidence="9" id="KW-0472">Membrane</keyword>
<dbReference type="CDD" id="cd16917">
    <property type="entry name" value="HATPase_UhpB-NarQ-NarX-like"/>
    <property type="match status" value="1"/>
</dbReference>
<gene>
    <name evidence="11" type="ORF">BCR21_03850</name>
</gene>
<keyword evidence="6" id="KW-0418">Kinase</keyword>
<evidence type="ECO:0000256" key="8">
    <source>
        <dbReference type="ARBA" id="ARBA00023012"/>
    </source>
</evidence>
<dbReference type="PANTHER" id="PTHR24421:SF10">
    <property type="entry name" value="NITRATE_NITRITE SENSOR PROTEIN NARQ"/>
    <property type="match status" value="1"/>
</dbReference>
<keyword evidence="5" id="KW-0547">Nucleotide-binding</keyword>
<feature type="domain" description="Signal transduction histidine kinase subgroup 3 dimerisation and phosphoacceptor" evidence="10">
    <location>
        <begin position="177"/>
        <end position="241"/>
    </location>
</feature>
<keyword evidence="7" id="KW-0067">ATP-binding</keyword>
<protein>
    <recommendedName>
        <fullName evidence="2">histidine kinase</fullName>
        <ecNumber evidence="2">2.7.13.3</ecNumber>
    </recommendedName>
</protein>
<name>A0A1E5GN55_9ENTE</name>
<sequence length="369" mass="41950">MNKFLIRNLFDKAFLLGLCLLLLLNQTYQSEMVIFVLVTIVLSIVLWVIKKPKLSILGILILLLAATKWPEYAYFVPILFYDGRMDEGKNMTIINSCLILIFLLHSSNYSNNLKLSILLLCGLSAYLAFLSLKDDALHNDYLVLNEEKYENSFTFESQNSELIKKQEIKINLELSNERNRIARDIHDNVGHLLSSALLQTGALKAINQDEKMLIPLDQLQETITQGMNSIRDSVHDLHDESLSLSLACENILKNFAFCEVELKGAFSEYISKEYKLACIMLIKESLANVMKHSNADKVTIHFQDHPGFHKLTIEDNGTQNKEKAPNEIGIGLIGMQERIEKLGGRLSYNRKEVGFSVLAILPKSREVKK</sequence>
<evidence type="ECO:0000256" key="3">
    <source>
        <dbReference type="ARBA" id="ARBA00022553"/>
    </source>
</evidence>
<keyword evidence="8" id="KW-0902">Two-component regulatory system</keyword>
<keyword evidence="4" id="KW-0808">Transferase</keyword>
<evidence type="ECO:0000256" key="9">
    <source>
        <dbReference type="SAM" id="Phobius"/>
    </source>
</evidence>
<evidence type="ECO:0000256" key="1">
    <source>
        <dbReference type="ARBA" id="ARBA00000085"/>
    </source>
</evidence>
<evidence type="ECO:0000256" key="5">
    <source>
        <dbReference type="ARBA" id="ARBA00022741"/>
    </source>
</evidence>
<evidence type="ECO:0000256" key="2">
    <source>
        <dbReference type="ARBA" id="ARBA00012438"/>
    </source>
</evidence>
<dbReference type="Gene3D" id="1.20.5.1930">
    <property type="match status" value="1"/>
</dbReference>
<dbReference type="EMBL" id="MIJZ01000001">
    <property type="protein sequence ID" value="OEG14134.1"/>
    <property type="molecule type" value="Genomic_DNA"/>
</dbReference>
<evidence type="ECO:0000256" key="6">
    <source>
        <dbReference type="ARBA" id="ARBA00022777"/>
    </source>
</evidence>
<dbReference type="Gene3D" id="3.30.565.10">
    <property type="entry name" value="Histidine kinase-like ATPase, C-terminal domain"/>
    <property type="match status" value="1"/>
</dbReference>
<feature type="transmembrane region" description="Helical" evidence="9">
    <location>
        <begin position="32"/>
        <end position="49"/>
    </location>
</feature>
<proteinExistence type="predicted"/>
<evidence type="ECO:0000256" key="7">
    <source>
        <dbReference type="ARBA" id="ARBA00022840"/>
    </source>
</evidence>
<dbReference type="Pfam" id="PF07730">
    <property type="entry name" value="HisKA_3"/>
    <property type="match status" value="1"/>
</dbReference>
<evidence type="ECO:0000313" key="11">
    <source>
        <dbReference type="EMBL" id="OEG14134.1"/>
    </source>
</evidence>
<dbReference type="InterPro" id="IPR036890">
    <property type="entry name" value="HATPase_C_sf"/>
</dbReference>
<evidence type="ECO:0000259" key="10">
    <source>
        <dbReference type="Pfam" id="PF07730"/>
    </source>
</evidence>
<comment type="caution">
    <text evidence="11">The sequence shown here is derived from an EMBL/GenBank/DDBJ whole genome shotgun (WGS) entry which is preliminary data.</text>
</comment>
<keyword evidence="9" id="KW-0812">Transmembrane</keyword>
<dbReference type="AlphaFoldDB" id="A0A1E5GN55"/>
<dbReference type="GO" id="GO:0000155">
    <property type="term" value="F:phosphorelay sensor kinase activity"/>
    <property type="evidence" value="ECO:0007669"/>
    <property type="project" value="InterPro"/>
</dbReference>
<reference evidence="12" key="1">
    <citation type="submission" date="2016-09" db="EMBL/GenBank/DDBJ databases">
        <authorList>
            <person name="Gulvik C.A."/>
        </authorList>
    </citation>
    <scope>NUCLEOTIDE SEQUENCE [LARGE SCALE GENOMIC DNA]</scope>
    <source>
        <strain evidence="12">DSM 23328</strain>
    </source>
</reference>
<dbReference type="PANTHER" id="PTHR24421">
    <property type="entry name" value="NITRATE/NITRITE SENSOR PROTEIN NARX-RELATED"/>
    <property type="match status" value="1"/>
</dbReference>
<dbReference type="GO" id="GO:0016020">
    <property type="term" value="C:membrane"/>
    <property type="evidence" value="ECO:0007669"/>
    <property type="project" value="InterPro"/>
</dbReference>
<dbReference type="EC" id="2.7.13.3" evidence="2"/>
<dbReference type="GO" id="GO:0005524">
    <property type="term" value="F:ATP binding"/>
    <property type="evidence" value="ECO:0007669"/>
    <property type="project" value="UniProtKB-KW"/>
</dbReference>
<keyword evidence="12" id="KW-1185">Reference proteome</keyword>
<accession>A0A1E5GN55</accession>
<dbReference type="InterPro" id="IPR011712">
    <property type="entry name" value="Sig_transdc_His_kin_sub3_dim/P"/>
</dbReference>
<dbReference type="GO" id="GO:0046983">
    <property type="term" value="F:protein dimerization activity"/>
    <property type="evidence" value="ECO:0007669"/>
    <property type="project" value="InterPro"/>
</dbReference>
<dbReference type="InterPro" id="IPR050482">
    <property type="entry name" value="Sensor_HK_TwoCompSys"/>
</dbReference>
<keyword evidence="3" id="KW-0597">Phosphoprotein</keyword>
<evidence type="ECO:0000256" key="4">
    <source>
        <dbReference type="ARBA" id="ARBA00022679"/>
    </source>
</evidence>
<feature type="transmembrane region" description="Helical" evidence="9">
    <location>
        <begin position="115"/>
        <end position="132"/>
    </location>
</feature>
<feature type="transmembrane region" description="Helical" evidence="9">
    <location>
        <begin position="55"/>
        <end position="80"/>
    </location>
</feature>
<keyword evidence="9" id="KW-1133">Transmembrane helix</keyword>